<name>A0A937VXT1_UNCTE</name>
<evidence type="ECO:0000259" key="5">
    <source>
        <dbReference type="Pfam" id="PF00890"/>
    </source>
</evidence>
<evidence type="ECO:0000313" key="7">
    <source>
        <dbReference type="Proteomes" id="UP000712673"/>
    </source>
</evidence>
<comment type="caution">
    <text evidence="6">The sequence shown here is derived from an EMBL/GenBank/DDBJ whole genome shotgun (WGS) entry which is preliminary data.</text>
</comment>
<dbReference type="InterPro" id="IPR003953">
    <property type="entry name" value="FAD-dep_OxRdtase_2_FAD-bd"/>
</dbReference>
<dbReference type="SUPFAM" id="SSF51905">
    <property type="entry name" value="FAD/NAD(P)-binding domain"/>
    <property type="match status" value="1"/>
</dbReference>
<dbReference type="Pfam" id="PF00890">
    <property type="entry name" value="FAD_binding_2"/>
    <property type="match status" value="2"/>
</dbReference>
<proteinExistence type="predicted"/>
<dbReference type="Proteomes" id="UP000712673">
    <property type="component" value="Unassembled WGS sequence"/>
</dbReference>
<dbReference type="Gene3D" id="3.90.700.10">
    <property type="entry name" value="Succinate dehydrogenase/fumarate reductase flavoprotein, catalytic domain"/>
    <property type="match status" value="1"/>
</dbReference>
<dbReference type="Gene3D" id="3.50.50.60">
    <property type="entry name" value="FAD/NAD(P)-binding domain"/>
    <property type="match status" value="2"/>
</dbReference>
<keyword evidence="2" id="KW-0285">Flavoprotein</keyword>
<keyword evidence="3" id="KW-0274">FAD</keyword>
<reference evidence="6" key="1">
    <citation type="submission" date="2019-03" db="EMBL/GenBank/DDBJ databases">
        <title>Lake Tanganyika Metagenome-Assembled Genomes (MAGs).</title>
        <authorList>
            <person name="Tran P."/>
        </authorList>
    </citation>
    <scope>NUCLEOTIDE SEQUENCE</scope>
    <source>
        <strain evidence="6">K_DeepCast_65m_m2_066</strain>
    </source>
</reference>
<gene>
    <name evidence="6" type="ORF">FJZ47_04300</name>
</gene>
<dbReference type="InterPro" id="IPR036188">
    <property type="entry name" value="FAD/NAD-bd_sf"/>
</dbReference>
<dbReference type="PANTHER" id="PTHR43400:SF7">
    <property type="entry name" value="FAD-DEPENDENT OXIDOREDUCTASE 2 FAD BINDING DOMAIN-CONTAINING PROTEIN"/>
    <property type="match status" value="1"/>
</dbReference>
<dbReference type="EMBL" id="VGLS01000084">
    <property type="protein sequence ID" value="MBM3223011.1"/>
    <property type="molecule type" value="Genomic_DNA"/>
</dbReference>
<dbReference type="AlphaFoldDB" id="A0A937VXT1"/>
<sequence length="252" mass="26633">MTHSGEPQVTSAFGPGALGVGIGDMPDHWDLVADIVVIGAGATGLPAAIAARDAGASVIVVEANYDIGGHAILSGGNVPLGGGTSAQRKYGIADSPALVFADLTDWTIVQPNGWPDYRYNDRAVMRAFADHAAEAYEFLVANGVRFKDVPPDTVARYNTFVDTDVDTDFGKPRPQYKLQTPPFYATWSTPLVHDTRAGLRINAQCQVVDMDGQVILGLYCGGESAGGFNQHGLGRCTAQGYMAGKYAALERP</sequence>
<keyword evidence="4" id="KW-0560">Oxidoreductase</keyword>
<feature type="domain" description="FAD-dependent oxidoreductase 2 FAD-binding" evidence="5">
    <location>
        <begin position="34"/>
        <end position="148"/>
    </location>
</feature>
<dbReference type="InterPro" id="IPR050315">
    <property type="entry name" value="FAD-oxidoreductase_2"/>
</dbReference>
<evidence type="ECO:0000256" key="1">
    <source>
        <dbReference type="ARBA" id="ARBA00001974"/>
    </source>
</evidence>
<dbReference type="PANTHER" id="PTHR43400">
    <property type="entry name" value="FUMARATE REDUCTASE"/>
    <property type="match status" value="1"/>
</dbReference>
<organism evidence="6 7">
    <name type="scientific">Tectimicrobiota bacterium</name>
    <dbReference type="NCBI Taxonomy" id="2528274"/>
    <lineage>
        <taxon>Bacteria</taxon>
        <taxon>Pseudomonadati</taxon>
        <taxon>Nitrospinota/Tectimicrobiota group</taxon>
        <taxon>Candidatus Tectimicrobiota</taxon>
    </lineage>
</organism>
<protein>
    <submittedName>
        <fullName evidence="6">FAD-binding protein</fullName>
    </submittedName>
</protein>
<evidence type="ECO:0000256" key="2">
    <source>
        <dbReference type="ARBA" id="ARBA00022630"/>
    </source>
</evidence>
<dbReference type="InterPro" id="IPR027477">
    <property type="entry name" value="Succ_DH/fumarate_Rdtase_cat_sf"/>
</dbReference>
<feature type="domain" description="FAD-dependent oxidoreductase 2 FAD-binding" evidence="5">
    <location>
        <begin position="153"/>
        <end position="229"/>
    </location>
</feature>
<comment type="cofactor">
    <cofactor evidence="1">
        <name>FAD</name>
        <dbReference type="ChEBI" id="CHEBI:57692"/>
    </cofactor>
</comment>
<dbReference type="GO" id="GO:0016491">
    <property type="term" value="F:oxidoreductase activity"/>
    <property type="evidence" value="ECO:0007669"/>
    <property type="project" value="UniProtKB-KW"/>
</dbReference>
<accession>A0A937VXT1</accession>
<evidence type="ECO:0000313" key="6">
    <source>
        <dbReference type="EMBL" id="MBM3223011.1"/>
    </source>
</evidence>
<evidence type="ECO:0000256" key="3">
    <source>
        <dbReference type="ARBA" id="ARBA00022827"/>
    </source>
</evidence>
<evidence type="ECO:0000256" key="4">
    <source>
        <dbReference type="ARBA" id="ARBA00023002"/>
    </source>
</evidence>